<protein>
    <submittedName>
        <fullName evidence="2">Efflux RND transporter permease subunit</fullName>
    </submittedName>
</protein>
<dbReference type="GO" id="GO:0005886">
    <property type="term" value="C:plasma membrane"/>
    <property type="evidence" value="ECO:0007669"/>
    <property type="project" value="TreeGrafter"/>
</dbReference>
<dbReference type="Pfam" id="PF00873">
    <property type="entry name" value="ACR_tran"/>
    <property type="match status" value="1"/>
</dbReference>
<feature type="transmembrane region" description="Helical" evidence="1">
    <location>
        <begin position="971"/>
        <end position="989"/>
    </location>
</feature>
<evidence type="ECO:0000256" key="1">
    <source>
        <dbReference type="SAM" id="Phobius"/>
    </source>
</evidence>
<dbReference type="Gene3D" id="3.30.2090.10">
    <property type="entry name" value="Multidrug efflux transporter AcrB TolC docking domain, DN and DC subdomains"/>
    <property type="match status" value="2"/>
</dbReference>
<accession>A0A4S2AYB4</accession>
<dbReference type="PROSITE" id="PS51257">
    <property type="entry name" value="PROKAR_LIPOPROTEIN"/>
    <property type="match status" value="1"/>
</dbReference>
<dbReference type="AlphaFoldDB" id="A0A4S2AYB4"/>
<dbReference type="SUPFAM" id="SSF82714">
    <property type="entry name" value="Multidrug efflux transporter AcrB TolC docking domain, DN and DC subdomains"/>
    <property type="match status" value="1"/>
</dbReference>
<organism evidence="2 3">
    <name type="scientific">Bacteroides muris</name>
    <name type="common">ex Afrizal et al. 2022</name>
    <dbReference type="NCBI Taxonomy" id="2516960"/>
    <lineage>
        <taxon>Bacteria</taxon>
        <taxon>Pseudomonadati</taxon>
        <taxon>Bacteroidota</taxon>
        <taxon>Bacteroidia</taxon>
        <taxon>Bacteroidales</taxon>
        <taxon>Bacteroidaceae</taxon>
        <taxon>Bacteroides</taxon>
    </lineage>
</organism>
<dbReference type="Gene3D" id="3.30.70.1430">
    <property type="entry name" value="Multidrug efflux transporter AcrB pore domain"/>
    <property type="match status" value="2"/>
</dbReference>
<comment type="caution">
    <text evidence="2">The sequence shown here is derived from an EMBL/GenBank/DDBJ whole genome shotgun (WGS) entry which is preliminary data.</text>
</comment>
<feature type="transmembrane region" description="Helical" evidence="1">
    <location>
        <begin position="398"/>
        <end position="418"/>
    </location>
</feature>
<gene>
    <name evidence="2" type="ORF">E5355_08865</name>
</gene>
<keyword evidence="1" id="KW-1133">Transmembrane helix</keyword>
<keyword evidence="1" id="KW-0812">Transmembrane</keyword>
<feature type="transmembrane region" description="Helical" evidence="1">
    <location>
        <begin position="1001"/>
        <end position="1025"/>
    </location>
</feature>
<name>A0A4S2AYB4_9BACE</name>
<dbReference type="GO" id="GO:0042910">
    <property type="term" value="F:xenobiotic transmembrane transporter activity"/>
    <property type="evidence" value="ECO:0007669"/>
    <property type="project" value="TreeGrafter"/>
</dbReference>
<dbReference type="InterPro" id="IPR001036">
    <property type="entry name" value="Acrflvin-R"/>
</dbReference>
<dbReference type="RefSeq" id="WP_136010069.1">
    <property type="nucleotide sequence ID" value="NZ_SRYZ01000016.1"/>
</dbReference>
<dbReference type="PANTHER" id="PTHR32063">
    <property type="match status" value="1"/>
</dbReference>
<dbReference type="Gene3D" id="1.20.1640.10">
    <property type="entry name" value="Multidrug efflux transporter AcrB transmembrane domain"/>
    <property type="match status" value="2"/>
</dbReference>
<evidence type="ECO:0000313" key="2">
    <source>
        <dbReference type="EMBL" id="TGY06481.1"/>
    </source>
</evidence>
<feature type="transmembrane region" description="Helical" evidence="1">
    <location>
        <begin position="870"/>
        <end position="889"/>
    </location>
</feature>
<dbReference type="SUPFAM" id="SSF82866">
    <property type="entry name" value="Multidrug efflux transporter AcrB transmembrane domain"/>
    <property type="match status" value="2"/>
</dbReference>
<feature type="transmembrane region" description="Helical" evidence="1">
    <location>
        <begin position="452"/>
        <end position="473"/>
    </location>
</feature>
<dbReference type="SUPFAM" id="SSF82693">
    <property type="entry name" value="Multidrug efflux transporter AcrB pore domain, PN1, PN2, PC1 and PC2 subdomains"/>
    <property type="match status" value="2"/>
</dbReference>
<dbReference type="PRINTS" id="PR00702">
    <property type="entry name" value="ACRIFLAVINRP"/>
</dbReference>
<sequence>MIKFLIHRSIAVLMAFTACFIVGLVTYFTLPVSLLPDIAIPEITVQVSVQNTSARELENTVVKPLRQQLIQVAKLKDMNSETRDGAGIIRLNFDYGTNTDLAFIEVNEKIDAAMNYLPKDTERPKVIKASATDIPVFYLNLTLKNDAAGMQREEVGGEYEETGAFLDLCEFAESVIKRRIEQLPEVAMVDVTGLVERQLQIVPDPDKLAVLGLSIEDIERVLAQNNVEPGSMTVRDGYYEYNIKFSTLLRTEEDVRDILLRKEGRIIRLGDFCEVDVVPAKEKGVSVAGGKRAVTLAVIKQADENMDDMKSALNHTMDYFKEVYPDIDFSISRNQTELLDYTISNLQQNLSLGFLFICIVAVLFLGDVKSPFIIGLSMVVSIVICFLFFYLFKMSLNIISLSGLILALGMMIDSSIIVTENISQYRERGYSLKRACVAGTSEVVTPMLSSSLTTVAVFVPLIFMSGIAGALFYDQAFAVTVGLLVSYFTGIMLLPVLYMLVYRMGLRGKLRFFRIRINNPLKEHTLDRFYDAGVDWIFAHKMISMVFCVVSVPLCVFLFYFIGKERMPEIDQNELIARVEWNENIHVDENRHRVDALFGQLEDETVEQTASIGQQDYLLNREQALSSSEAELYFKTALSAEIAPLQEKIYRWLKQAYPLAVVSFSPPETVFEKLFVTGEADVVAELYARNKEKTPVADELRGLEQRFADLTGVAPTGIAFENQLDISVLQEKLLLYNVSYEELYRTLKAAFKENSVAMLHSYQQYLPISIVGEEQTVNDVLQQTLIQTRPDDKGRIEYVPLRELIRIRPAEDLKTITAGRNGEYIPFRFYDVADAPELMENVKQEADATQDWDTTFSGSFFSNRKMLDELVVILFVSILLMYFILAAQFESFVQPLIVLLEIPIDVAFALLLLWVCGHTLNLMSAIGMIVTCGIIINDSILKLDAINELRKGGMPLLEAIHEAGRRRLRPIIMTSLTTIFAMVPLLFSFDMGSELQKPLSIAMIGAMFMGTLVSLFIIPLIYWFIYRRAAGEKISCSIKESK</sequence>
<feature type="transmembrane region" description="Helical" evidence="1">
    <location>
        <begin position="372"/>
        <end position="392"/>
    </location>
</feature>
<reference evidence="2 3" key="1">
    <citation type="submission" date="2019-04" db="EMBL/GenBank/DDBJ databases">
        <title>Microbes associate with the intestines of laboratory mice.</title>
        <authorList>
            <person name="Navarre W."/>
            <person name="Wong E."/>
            <person name="Huang K."/>
            <person name="Tropini C."/>
            <person name="Ng K."/>
            <person name="Yu B."/>
        </authorList>
    </citation>
    <scope>NUCLEOTIDE SEQUENCE [LARGE SCALE GENOMIC DNA]</scope>
    <source>
        <strain evidence="2 3">NM69_E16B</strain>
    </source>
</reference>
<dbReference type="InterPro" id="IPR027463">
    <property type="entry name" value="AcrB_DN_DC_subdom"/>
</dbReference>
<proteinExistence type="predicted"/>
<feature type="transmembrane region" description="Helical" evidence="1">
    <location>
        <begin position="542"/>
        <end position="562"/>
    </location>
</feature>
<keyword evidence="3" id="KW-1185">Reference proteome</keyword>
<keyword evidence="1" id="KW-0472">Membrane</keyword>
<dbReference type="Proteomes" id="UP000310532">
    <property type="component" value="Unassembled WGS sequence"/>
</dbReference>
<dbReference type="EMBL" id="SRYZ01000016">
    <property type="protein sequence ID" value="TGY06481.1"/>
    <property type="molecule type" value="Genomic_DNA"/>
</dbReference>
<feature type="transmembrane region" description="Helical" evidence="1">
    <location>
        <begin position="479"/>
        <end position="501"/>
    </location>
</feature>
<feature type="transmembrane region" description="Helical" evidence="1">
    <location>
        <begin position="12"/>
        <end position="30"/>
    </location>
</feature>
<dbReference type="Gene3D" id="3.30.70.1320">
    <property type="entry name" value="Multidrug efflux transporter AcrB pore domain like"/>
    <property type="match status" value="1"/>
</dbReference>
<feature type="transmembrane region" description="Helical" evidence="1">
    <location>
        <begin position="346"/>
        <end position="365"/>
    </location>
</feature>
<dbReference type="Gene3D" id="3.30.70.1440">
    <property type="entry name" value="Multidrug efflux transporter AcrB pore domain"/>
    <property type="match status" value="1"/>
</dbReference>
<evidence type="ECO:0000313" key="3">
    <source>
        <dbReference type="Proteomes" id="UP000310532"/>
    </source>
</evidence>
<dbReference type="PANTHER" id="PTHR32063:SF0">
    <property type="entry name" value="SWARMING MOTILITY PROTEIN SWRC"/>
    <property type="match status" value="1"/>
</dbReference>